<accession>A0A1L5PC16</accession>
<dbReference type="RefSeq" id="WP_074063803.1">
    <property type="nucleotide sequence ID" value="NZ_CP017244.1"/>
</dbReference>
<dbReference type="InterPro" id="IPR036388">
    <property type="entry name" value="WH-like_DNA-bd_sf"/>
</dbReference>
<dbReference type="Pfam" id="PF00486">
    <property type="entry name" value="Trans_reg_C"/>
    <property type="match status" value="1"/>
</dbReference>
<feature type="DNA-binding region" description="OmpR/PhoB-type" evidence="8">
    <location>
        <begin position="125"/>
        <end position="222"/>
    </location>
</feature>
<evidence type="ECO:0000256" key="2">
    <source>
        <dbReference type="ARBA" id="ARBA00023012"/>
    </source>
</evidence>
<evidence type="ECO:0000313" key="11">
    <source>
        <dbReference type="EMBL" id="APO77827.1"/>
    </source>
</evidence>
<name>A0A1L5PC16_RHIET</name>
<dbReference type="InterPro" id="IPR011006">
    <property type="entry name" value="CheY-like_superfamily"/>
</dbReference>
<dbReference type="GO" id="GO:0005829">
    <property type="term" value="C:cytosol"/>
    <property type="evidence" value="ECO:0007669"/>
    <property type="project" value="TreeGrafter"/>
</dbReference>
<dbReference type="CDD" id="cd00383">
    <property type="entry name" value="trans_reg_C"/>
    <property type="match status" value="1"/>
</dbReference>
<dbReference type="PANTHER" id="PTHR48111:SF22">
    <property type="entry name" value="REGULATOR OF RPOS"/>
    <property type="match status" value="1"/>
</dbReference>
<evidence type="ECO:0000256" key="7">
    <source>
        <dbReference type="PROSITE-ProRule" id="PRU00169"/>
    </source>
</evidence>
<protein>
    <recommendedName>
        <fullName evidence="6">Cell cycle response regulator CtrA</fullName>
    </recommendedName>
</protein>
<dbReference type="PANTHER" id="PTHR48111">
    <property type="entry name" value="REGULATOR OF RPOS"/>
    <property type="match status" value="1"/>
</dbReference>
<geneLocation type="plasmid" evidence="12">
    <name>prsp8c3c</name>
</geneLocation>
<dbReference type="PROSITE" id="PS50110">
    <property type="entry name" value="RESPONSE_REGULATORY"/>
    <property type="match status" value="1"/>
</dbReference>
<feature type="domain" description="OmpR/PhoB-type" evidence="10">
    <location>
        <begin position="125"/>
        <end position="222"/>
    </location>
</feature>
<dbReference type="EMBL" id="CP017244">
    <property type="protein sequence ID" value="APO77827.1"/>
    <property type="molecule type" value="Genomic_DNA"/>
</dbReference>
<dbReference type="GO" id="GO:0006355">
    <property type="term" value="P:regulation of DNA-templated transcription"/>
    <property type="evidence" value="ECO:0007669"/>
    <property type="project" value="InterPro"/>
</dbReference>
<dbReference type="Gene3D" id="6.10.250.690">
    <property type="match status" value="1"/>
</dbReference>
<reference evidence="11 12" key="1">
    <citation type="submission" date="2016-09" db="EMBL/GenBank/DDBJ databases">
        <title>The complete genome sequences of Rhizobium gallicum, symbiovars gallicum and phaseoli, symbionts associated to common bean (Phaseolus vulgaris).</title>
        <authorList>
            <person name="Bustos P."/>
            <person name="Santamaria R.I."/>
            <person name="Perez-Carrascal O.M."/>
            <person name="Juarez S."/>
            <person name="Lozano L."/>
            <person name="Martinez-Flores I."/>
            <person name="Martinez-Romero E."/>
            <person name="Cevallos M."/>
            <person name="Romero D."/>
            <person name="Davila G."/>
            <person name="Gonzalez V."/>
        </authorList>
    </citation>
    <scope>NUCLEOTIDE SEQUENCE [LARGE SCALE GENOMIC DNA]</scope>
    <source>
        <strain evidence="11 12">8C-3</strain>
        <plasmid evidence="12">Plasmid prsp8c3c</plasmid>
    </source>
</reference>
<keyword evidence="4 8" id="KW-0238">DNA-binding</keyword>
<keyword evidence="1 7" id="KW-0597">Phosphoprotein</keyword>
<evidence type="ECO:0000256" key="1">
    <source>
        <dbReference type="ARBA" id="ARBA00022553"/>
    </source>
</evidence>
<organism evidence="11 12">
    <name type="scientific">Rhizobium etli 8C-3</name>
    <dbReference type="NCBI Taxonomy" id="538025"/>
    <lineage>
        <taxon>Bacteria</taxon>
        <taxon>Pseudomonadati</taxon>
        <taxon>Pseudomonadota</taxon>
        <taxon>Alphaproteobacteria</taxon>
        <taxon>Hyphomicrobiales</taxon>
        <taxon>Rhizobiaceae</taxon>
        <taxon>Rhizobium/Agrobacterium group</taxon>
        <taxon>Rhizobium</taxon>
    </lineage>
</organism>
<proteinExistence type="predicted"/>
<dbReference type="Gene3D" id="1.10.10.10">
    <property type="entry name" value="Winged helix-like DNA-binding domain superfamily/Winged helix DNA-binding domain"/>
    <property type="match status" value="1"/>
</dbReference>
<sequence length="225" mass="26139">MRILIVEDDRRISGFLRRGLEAEGYHVQLAEDGRDGLERIRHESVDLVILDRMIPYVDGLEVCRMIRQERRPVLVLMLTAKESVRDRVDGFQSGADDYLIKPFAFDELIARIEALRRRRPTLECTDLLQVGSLILDPATRRVTKSDREIDFTVREFELLRYLMLNANKVVSRQRLLNNVWNYDFDPGTKIVEVYIRYLRRKLGGSDQLAIRTVRGVGYCLVASPS</sequence>
<dbReference type="SMART" id="SM00448">
    <property type="entry name" value="REC"/>
    <property type="match status" value="1"/>
</dbReference>
<dbReference type="Proteomes" id="UP000185109">
    <property type="component" value="Plasmid pRsp8C3c"/>
</dbReference>
<dbReference type="InterPro" id="IPR001867">
    <property type="entry name" value="OmpR/PhoB-type_DNA-bd"/>
</dbReference>
<dbReference type="SMART" id="SM00862">
    <property type="entry name" value="Trans_reg_C"/>
    <property type="match status" value="1"/>
</dbReference>
<dbReference type="Pfam" id="PF00072">
    <property type="entry name" value="Response_reg"/>
    <property type="match status" value="1"/>
</dbReference>
<dbReference type="FunFam" id="3.40.50.2300:FF:000001">
    <property type="entry name" value="DNA-binding response regulator PhoB"/>
    <property type="match status" value="1"/>
</dbReference>
<dbReference type="InterPro" id="IPR039420">
    <property type="entry name" value="WalR-like"/>
</dbReference>
<evidence type="ECO:0000256" key="8">
    <source>
        <dbReference type="PROSITE-ProRule" id="PRU01091"/>
    </source>
</evidence>
<keyword evidence="5" id="KW-0804">Transcription</keyword>
<dbReference type="InterPro" id="IPR001789">
    <property type="entry name" value="Sig_transdc_resp-reg_receiver"/>
</dbReference>
<evidence type="ECO:0000259" key="10">
    <source>
        <dbReference type="PROSITE" id="PS51755"/>
    </source>
</evidence>
<dbReference type="GO" id="GO:0032993">
    <property type="term" value="C:protein-DNA complex"/>
    <property type="evidence" value="ECO:0007669"/>
    <property type="project" value="TreeGrafter"/>
</dbReference>
<dbReference type="CDD" id="cd19935">
    <property type="entry name" value="REC_OmpR_CusR-like"/>
    <property type="match status" value="1"/>
</dbReference>
<keyword evidence="2" id="KW-0902">Two-component regulatory system</keyword>
<dbReference type="GO" id="GO:0000976">
    <property type="term" value="F:transcription cis-regulatory region binding"/>
    <property type="evidence" value="ECO:0007669"/>
    <property type="project" value="TreeGrafter"/>
</dbReference>
<dbReference type="GO" id="GO:0000156">
    <property type="term" value="F:phosphorelay response regulator activity"/>
    <property type="evidence" value="ECO:0007669"/>
    <property type="project" value="TreeGrafter"/>
</dbReference>
<keyword evidence="11" id="KW-0614">Plasmid</keyword>
<evidence type="ECO:0000259" key="9">
    <source>
        <dbReference type="PROSITE" id="PS50110"/>
    </source>
</evidence>
<gene>
    <name evidence="11" type="primary">mprA</name>
    <name evidence="11" type="ORF">AM571_PC00080</name>
</gene>
<evidence type="ECO:0000313" key="12">
    <source>
        <dbReference type="Proteomes" id="UP000185109"/>
    </source>
</evidence>
<dbReference type="AlphaFoldDB" id="A0A1L5PC16"/>
<keyword evidence="3" id="KW-0805">Transcription regulation</keyword>
<feature type="modified residue" description="4-aspartylphosphate" evidence="7">
    <location>
        <position position="51"/>
    </location>
</feature>
<evidence type="ECO:0000256" key="4">
    <source>
        <dbReference type="ARBA" id="ARBA00023125"/>
    </source>
</evidence>
<dbReference type="FunFam" id="1.10.10.10:FF:000005">
    <property type="entry name" value="Two-component system response regulator"/>
    <property type="match status" value="1"/>
</dbReference>
<dbReference type="PROSITE" id="PS51755">
    <property type="entry name" value="OMPR_PHOB"/>
    <property type="match status" value="1"/>
</dbReference>
<evidence type="ECO:0000256" key="6">
    <source>
        <dbReference type="ARBA" id="ARBA00040524"/>
    </source>
</evidence>
<feature type="domain" description="Response regulatory" evidence="9">
    <location>
        <begin position="2"/>
        <end position="116"/>
    </location>
</feature>
<dbReference type="Gene3D" id="3.40.50.2300">
    <property type="match status" value="1"/>
</dbReference>
<evidence type="ECO:0000256" key="3">
    <source>
        <dbReference type="ARBA" id="ARBA00023015"/>
    </source>
</evidence>
<evidence type="ECO:0000256" key="5">
    <source>
        <dbReference type="ARBA" id="ARBA00023163"/>
    </source>
</evidence>
<dbReference type="SUPFAM" id="SSF52172">
    <property type="entry name" value="CheY-like"/>
    <property type="match status" value="1"/>
</dbReference>